<dbReference type="InterPro" id="IPR010897">
    <property type="entry name" value="Spore_II_P"/>
</dbReference>
<dbReference type="EMBL" id="JOTM01000003">
    <property type="protein sequence ID" value="KEK24997.1"/>
    <property type="molecule type" value="Genomic_DNA"/>
</dbReference>
<evidence type="ECO:0000313" key="4">
    <source>
        <dbReference type="Proteomes" id="UP000027778"/>
    </source>
</evidence>
<reference evidence="3 4" key="1">
    <citation type="submission" date="2014-06" db="EMBL/GenBank/DDBJ databases">
        <title>Draft genome sequence of Bacillus gaemokensis JCM 15801 (MCCC 1A00707).</title>
        <authorList>
            <person name="Lai Q."/>
            <person name="Liu Y."/>
            <person name="Shao Z."/>
        </authorList>
    </citation>
    <scope>NUCLEOTIDE SEQUENCE [LARGE SCALE GENOMIC DNA]</scope>
    <source>
        <strain evidence="3 4">JCM 15801</strain>
    </source>
</reference>
<proteinExistence type="predicted"/>
<dbReference type="RefSeq" id="WP_033673657.1">
    <property type="nucleotide sequence ID" value="NZ_JOTM01000003.1"/>
</dbReference>
<evidence type="ECO:0000313" key="3">
    <source>
        <dbReference type="EMBL" id="KEK24997.1"/>
    </source>
</evidence>
<name>A0A073KEZ5_9BACI</name>
<dbReference type="Proteomes" id="UP000027778">
    <property type="component" value="Unassembled WGS sequence"/>
</dbReference>
<dbReference type="STRING" id="574375.AZF08_10985"/>
<feature type="region of interest" description="Disordered" evidence="1">
    <location>
        <begin position="142"/>
        <end position="167"/>
    </location>
</feature>
<protein>
    <submittedName>
        <fullName evidence="3">Stage II sporulation protein P</fullName>
    </submittedName>
</protein>
<dbReference type="eggNOG" id="COG0860">
    <property type="taxonomic scope" value="Bacteria"/>
</dbReference>
<dbReference type="OrthoDB" id="1633470at2"/>
<gene>
    <name evidence="3" type="ORF">BAGA_17995</name>
</gene>
<evidence type="ECO:0000256" key="1">
    <source>
        <dbReference type="SAM" id="MobiDB-lite"/>
    </source>
</evidence>
<keyword evidence="2" id="KW-1133">Transmembrane helix</keyword>
<dbReference type="AlphaFoldDB" id="A0A073KEZ5"/>
<accession>A0A073KEZ5</accession>
<feature type="transmembrane region" description="Helical" evidence="2">
    <location>
        <begin position="16"/>
        <end position="35"/>
    </location>
</feature>
<keyword evidence="2" id="KW-0472">Membrane</keyword>
<evidence type="ECO:0000256" key="2">
    <source>
        <dbReference type="SAM" id="Phobius"/>
    </source>
</evidence>
<organism evidence="3 4">
    <name type="scientific">Bacillus gaemokensis</name>
    <dbReference type="NCBI Taxonomy" id="574375"/>
    <lineage>
        <taxon>Bacteria</taxon>
        <taxon>Bacillati</taxon>
        <taxon>Bacillota</taxon>
        <taxon>Bacilli</taxon>
        <taxon>Bacillales</taxon>
        <taxon>Bacillaceae</taxon>
        <taxon>Bacillus</taxon>
        <taxon>Bacillus cereus group</taxon>
    </lineage>
</organism>
<dbReference type="Pfam" id="PF07454">
    <property type="entry name" value="SpoIIP"/>
    <property type="match status" value="1"/>
</dbReference>
<keyword evidence="4" id="KW-1185">Reference proteome</keyword>
<dbReference type="Gene3D" id="3.40.630.40">
    <property type="entry name" value="Zn-dependent exopeptidases"/>
    <property type="match status" value="1"/>
</dbReference>
<comment type="caution">
    <text evidence="3">The sequence shown here is derived from an EMBL/GenBank/DDBJ whole genome shotgun (WGS) entry which is preliminary data.</text>
</comment>
<sequence length="384" mass="43068">MNRGFFYVKLTSVRKLILFIIITMLATFFLISMMVTSMKETKSAYLYNWLNELSMNGYMYVIGKENHYFTQEYRNLNQDFSISSFLFSLATNIRFDDVRSFVGKELPGFGKYDTEIVIAGEGTDYSNLPIESSVPLEEVVKERTGETGQVPKNDTNKDTKQPAKTTGTRQVAFIYHSHSWESYLPLLNLTNDPDPNKATSSVTNISILGERFREQLASEGIGAVNDKTDVGKKLISKGLNSNSSYKMSREIVQEAMASDKELQYFFDLHRDSARKNITTKTIGDKSYAKLAFVIGKGNKNYAKNLQLATALHETINKKYPGVSRGVIQKGFQTGNGVYNQDLSGQAILIEVGGVDNTSEELNLSIDALAKAFGEYFWQAEKVNG</sequence>
<keyword evidence="2" id="KW-0812">Transmembrane</keyword>
<dbReference type="SUPFAM" id="SSF53187">
    <property type="entry name" value="Zn-dependent exopeptidases"/>
    <property type="match status" value="1"/>
</dbReference>
<dbReference type="NCBIfam" id="TIGR02867">
    <property type="entry name" value="spore_II_P"/>
    <property type="match status" value="1"/>
</dbReference>